<dbReference type="PANTHER" id="PTHR10073">
    <property type="entry name" value="DNA MISMATCH REPAIR PROTEIN MLH, PMS, MUTL"/>
    <property type="match status" value="1"/>
</dbReference>
<dbReference type="SUPFAM" id="SSF55874">
    <property type="entry name" value="ATPase domain of HSP90 chaperone/DNA topoisomerase II/histidine kinase"/>
    <property type="match status" value="1"/>
</dbReference>
<dbReference type="STRING" id="91928.A0A0D1ZZ12"/>
<keyword evidence="5" id="KW-1185">Reference proteome</keyword>
<accession>A0A0D1ZZ12</accession>
<dbReference type="InterPro" id="IPR036890">
    <property type="entry name" value="HATPase_C_sf"/>
</dbReference>
<dbReference type="PANTHER" id="PTHR10073:SF47">
    <property type="entry name" value="DNA MISMATCH REPAIR PROTEIN MLH3"/>
    <property type="match status" value="1"/>
</dbReference>
<dbReference type="RefSeq" id="XP_016238113.1">
    <property type="nucleotide sequence ID" value="XM_016379436.1"/>
</dbReference>
<evidence type="ECO:0000313" key="5">
    <source>
        <dbReference type="Proteomes" id="UP000053328"/>
    </source>
</evidence>
<evidence type="ECO:0000256" key="2">
    <source>
        <dbReference type="SAM" id="MobiDB-lite"/>
    </source>
</evidence>
<dbReference type="OrthoDB" id="429932at2759"/>
<sequence>MTTVHSISPLPPQLRCSLSAAHDVASYEDVVEGLLRNALDATPDYVAIEIDFNRNYVSVRDNGVGIPGQEFMEGGHLAQPFCTSKSNSSNLCYGSSGRFLSNLSSLSLLTITSRHSQESSANQLTLHRGRVIFRQKCVDQEDGKIWRRGTRVEVRNLFGDLPVRTKHISLRYSRPTEIQKTFDRIRLVAVGYILARQGPESLRLSLKCGDKIYSHKDPHRSDPTSQYLQQLVSTLHQAKLLSDPSKSSWSTLSLVSGNLKIRAAVSVKAAASKTCQFISIRHLPVCRGERSNLLLNAVNETVEHSDFGVDGYLRHSRRTHQRHQLQSRPVKGVDRWLMFYICIEPLQGQEGNMLQRDGLPELSEQTVNLTYLLKTLIYQFLDKNGFNPTMIGIRGDTVLPSKSFAQSPPNNHITRTPDPETSNKDKPSSGIPFNDWPRIKTGGAAGLGDLGNGLKFSTLRGNRAHASNPASISELTGTPQGWAQVISINEKAEAEKLASSATKTADAGPVSWENPRNGQSIRLYPVTGTVLGELEAERPSPKFVQRPKLRHTKIATLGADRPENPEAELRSQKYKGILGHKKKETPIPTLTDHPACVSSRATFAMGISETSGVRDITLTKDALAKAVVIGQIDRKFVLASLPGFDPRLGEQGKNLVVLIDQHAADERVKYERLCQEACDAPSAILNPALVFEIDEAEAALFEERQEYFHKWRIEYIVHAGFDPSWTSAMKARSSHYLRVSALPAAIVTRCLSDPKLAIDLLRGSIWSSNPVSGQASPGKSTEKCPDAGATWISAFGHCPPLMVEMMKSRSCRTAIMFNDTLTLDECTQLVSGLSQCYFPFQCAHGRPTCSVLLEMALDGQRQIDTRAHEYIGDATNNAHIGFGAAWDSWTRSGVNCA</sequence>
<dbReference type="InterPro" id="IPR038973">
    <property type="entry name" value="MutL/Mlh/Pms-like"/>
</dbReference>
<feature type="region of interest" description="Disordered" evidence="2">
    <location>
        <begin position="401"/>
        <end position="437"/>
    </location>
</feature>
<dbReference type="GO" id="GO:0005524">
    <property type="term" value="F:ATP binding"/>
    <property type="evidence" value="ECO:0007669"/>
    <property type="project" value="InterPro"/>
</dbReference>
<evidence type="ECO:0000313" key="4">
    <source>
        <dbReference type="EMBL" id="KIW17897.1"/>
    </source>
</evidence>
<feature type="compositionally biased region" description="Basic and acidic residues" evidence="2">
    <location>
        <begin position="415"/>
        <end position="427"/>
    </location>
</feature>
<feature type="domain" description="MutL C-terminal dimerisation" evidence="3">
    <location>
        <begin position="628"/>
        <end position="821"/>
    </location>
</feature>
<dbReference type="Gene3D" id="3.30.1540.20">
    <property type="entry name" value="MutL, C-terminal domain, dimerisation subdomain"/>
    <property type="match status" value="1"/>
</dbReference>
<name>A0A0D1ZZ12_9EURO</name>
<reference evidence="4 5" key="1">
    <citation type="submission" date="2015-01" db="EMBL/GenBank/DDBJ databases">
        <title>The Genome Sequence of Exophiala spinifera CBS89968.</title>
        <authorList>
            <consortium name="The Broad Institute Genomics Platform"/>
            <person name="Cuomo C."/>
            <person name="de Hoog S."/>
            <person name="Gorbushina A."/>
            <person name="Stielow B."/>
            <person name="Teixiera M."/>
            <person name="Abouelleil A."/>
            <person name="Chapman S.B."/>
            <person name="Priest M."/>
            <person name="Young S.K."/>
            <person name="Wortman J."/>
            <person name="Nusbaum C."/>
            <person name="Birren B."/>
        </authorList>
    </citation>
    <scope>NUCLEOTIDE SEQUENCE [LARGE SCALE GENOMIC DNA]</scope>
    <source>
        <strain evidence="4 5">CBS 89968</strain>
    </source>
</reference>
<gene>
    <name evidence="4" type="ORF">PV08_05092</name>
</gene>
<dbReference type="SUPFAM" id="SSF118116">
    <property type="entry name" value="DNA mismatch repair protein MutL"/>
    <property type="match status" value="2"/>
</dbReference>
<dbReference type="Pfam" id="PF08676">
    <property type="entry name" value="MutL_C"/>
    <property type="match status" value="1"/>
</dbReference>
<dbReference type="Gene3D" id="3.30.1370.100">
    <property type="entry name" value="MutL, C-terminal domain, regulatory subdomain"/>
    <property type="match status" value="1"/>
</dbReference>
<evidence type="ECO:0000259" key="3">
    <source>
        <dbReference type="SMART" id="SM00853"/>
    </source>
</evidence>
<dbReference type="SMART" id="SM00853">
    <property type="entry name" value="MutL_C"/>
    <property type="match status" value="1"/>
</dbReference>
<dbReference type="InterPro" id="IPR042121">
    <property type="entry name" value="MutL_C_regsub"/>
</dbReference>
<dbReference type="Gene3D" id="3.30.565.10">
    <property type="entry name" value="Histidine kinase-like ATPase, C-terminal domain"/>
    <property type="match status" value="1"/>
</dbReference>
<dbReference type="VEuPathDB" id="FungiDB:PV08_05092"/>
<dbReference type="Proteomes" id="UP000053328">
    <property type="component" value="Unassembled WGS sequence"/>
</dbReference>
<comment type="similarity">
    <text evidence="1">Belongs to the DNA mismatch repair MutL/HexB family.</text>
</comment>
<dbReference type="HOGENOM" id="CLU_005415_0_0_1"/>
<dbReference type="GO" id="GO:0006298">
    <property type="term" value="P:mismatch repair"/>
    <property type="evidence" value="ECO:0007669"/>
    <property type="project" value="InterPro"/>
</dbReference>
<evidence type="ECO:0000256" key="1">
    <source>
        <dbReference type="ARBA" id="ARBA00006082"/>
    </source>
</evidence>
<proteinExistence type="inferred from homology"/>
<dbReference type="GeneID" id="27332175"/>
<dbReference type="EMBL" id="KN847494">
    <property type="protein sequence ID" value="KIW17897.1"/>
    <property type="molecule type" value="Genomic_DNA"/>
</dbReference>
<dbReference type="InterPro" id="IPR042120">
    <property type="entry name" value="MutL_C_dimsub"/>
</dbReference>
<dbReference type="Pfam" id="PF13589">
    <property type="entry name" value="HATPase_c_3"/>
    <property type="match status" value="1"/>
</dbReference>
<dbReference type="GO" id="GO:0032300">
    <property type="term" value="C:mismatch repair complex"/>
    <property type="evidence" value="ECO:0007669"/>
    <property type="project" value="InterPro"/>
</dbReference>
<dbReference type="AlphaFoldDB" id="A0A0D1ZZ12"/>
<dbReference type="InterPro" id="IPR037198">
    <property type="entry name" value="MutL_C_sf"/>
</dbReference>
<protein>
    <recommendedName>
        <fullName evidence="3">MutL C-terminal dimerisation domain-containing protein</fullName>
    </recommendedName>
</protein>
<organism evidence="4 5">
    <name type="scientific">Exophiala spinifera</name>
    <dbReference type="NCBI Taxonomy" id="91928"/>
    <lineage>
        <taxon>Eukaryota</taxon>
        <taxon>Fungi</taxon>
        <taxon>Dikarya</taxon>
        <taxon>Ascomycota</taxon>
        <taxon>Pezizomycotina</taxon>
        <taxon>Eurotiomycetes</taxon>
        <taxon>Chaetothyriomycetidae</taxon>
        <taxon>Chaetothyriales</taxon>
        <taxon>Herpotrichiellaceae</taxon>
        <taxon>Exophiala</taxon>
    </lineage>
</organism>
<dbReference type="InterPro" id="IPR014790">
    <property type="entry name" value="MutL_C"/>
</dbReference>
<dbReference type="GO" id="GO:0016887">
    <property type="term" value="F:ATP hydrolysis activity"/>
    <property type="evidence" value="ECO:0007669"/>
    <property type="project" value="InterPro"/>
</dbReference>
<dbReference type="GO" id="GO:0140664">
    <property type="term" value="F:ATP-dependent DNA damage sensor activity"/>
    <property type="evidence" value="ECO:0007669"/>
    <property type="project" value="InterPro"/>
</dbReference>
<feature type="compositionally biased region" description="Polar residues" evidence="2">
    <location>
        <begin position="403"/>
        <end position="414"/>
    </location>
</feature>